<dbReference type="AlphaFoldDB" id="A0A4Y8UHD7"/>
<name>A0A4Y8UHD7_9GAMM</name>
<gene>
    <name evidence="5" type="ORF">E3W66_09885</name>
</gene>
<dbReference type="InterPro" id="IPR011095">
    <property type="entry name" value="Dala_Dala_lig_C"/>
</dbReference>
<dbReference type="Gene3D" id="3.30.470.20">
    <property type="entry name" value="ATP-grasp fold, B domain"/>
    <property type="match status" value="2"/>
</dbReference>
<keyword evidence="2" id="KW-0464">Manganese</keyword>
<evidence type="ECO:0000313" key="5">
    <source>
        <dbReference type="EMBL" id="TFH67149.1"/>
    </source>
</evidence>
<evidence type="ECO:0000313" key="6">
    <source>
        <dbReference type="Proteomes" id="UP000298133"/>
    </source>
</evidence>
<protein>
    <submittedName>
        <fullName evidence="5">ATP-grasp domain-containing protein</fullName>
    </submittedName>
</protein>
<comment type="caution">
    <text evidence="5">The sequence shown here is derived from an EMBL/GenBank/DDBJ whole genome shotgun (WGS) entry which is preliminary data.</text>
</comment>
<dbReference type="EMBL" id="SPIA01000005">
    <property type="protein sequence ID" value="TFH67149.1"/>
    <property type="molecule type" value="Genomic_DNA"/>
</dbReference>
<dbReference type="PANTHER" id="PTHR21621">
    <property type="entry name" value="RIBOSOMAL PROTEIN S6 MODIFICATION PROTEIN"/>
    <property type="match status" value="1"/>
</dbReference>
<accession>A0A4Y8UHD7</accession>
<reference evidence="5 6" key="1">
    <citation type="submission" date="2019-03" db="EMBL/GenBank/DDBJ databases">
        <title>Draft genome of Gammaproteobacteria bacterium LSUCC0057, a member of the SAR92 clade.</title>
        <authorList>
            <person name="Lanclos V.C."/>
            <person name="Doiron C."/>
            <person name="Henson M.W."/>
            <person name="Thrash J.C."/>
        </authorList>
    </citation>
    <scope>NUCLEOTIDE SEQUENCE [LARGE SCALE GENOMIC DNA]</scope>
    <source>
        <strain evidence="5 6">LSUCC0057</strain>
    </source>
</reference>
<dbReference type="OrthoDB" id="9803907at2"/>
<keyword evidence="3" id="KW-0067">ATP-binding</keyword>
<dbReference type="GO" id="GO:0005737">
    <property type="term" value="C:cytoplasm"/>
    <property type="evidence" value="ECO:0007669"/>
    <property type="project" value="TreeGrafter"/>
</dbReference>
<feature type="domain" description="ATP-grasp" evidence="4">
    <location>
        <begin position="214"/>
        <end position="475"/>
    </location>
</feature>
<dbReference type="PROSITE" id="PS50975">
    <property type="entry name" value="ATP_GRASP"/>
    <property type="match status" value="1"/>
</dbReference>
<dbReference type="Pfam" id="PF07478">
    <property type="entry name" value="Dala_Dala_lig_C"/>
    <property type="match status" value="1"/>
</dbReference>
<sequence>MNINYIPGYQAGLKSPSLRVDGLSLPQLPAKRLVEFVAAASPLIEVDSSGLQQQLSQQPPADSAQCFIQGLYQRLLRQANIAIAGEAQWSPSESGGVSLQLPTTERASTALQAYLRWAVALCQTLAEPSARVDHSAQQRQLQQISRHLAAAAPYSRSCYQFLGAAEALNIPSADLLPNTQFYGQGRRSFWMDSSFSQYTNVCSTNLARNKAFSNVILAQAGLPVPRQYSVNTLQQAKQAARSLGYPVVVKPAGRDGGVGVTPDVRKPQGLEMAFKVAKEQDPRVLVENHVNGRDYRITVFRGRALIALERVPGGVTGDGASNITVLIAAANSNPRRGVGVSFALRPLVVDDEMRLLLAKQQLSLTSVPAPGQFVRLRHTANINSGGMPVDVTDQMHPDNAALAVRAAKALRLDLAGVDLLIPDIADSWRQSEAAICEVNAQPTIGSWRSAGLYQPILSQLTSGNGRIPVVVVIGELNEQFLPWLQQQLQPHRLTLGFASAEQVWIGGEPQAVTACAVERALLRNGQLIFRDSEVDVALLQLALPSDLALGLPCDRIDLLLNGLAQSGSGWPEEWRRALATIEPYLAYAVGVEKGWPAEPDAAITAAIVARAERCAEPLSPAKM</sequence>
<evidence type="ECO:0000256" key="2">
    <source>
        <dbReference type="ARBA" id="ARBA00023211"/>
    </source>
</evidence>
<dbReference type="PROSITE" id="PS00866">
    <property type="entry name" value="CPSASE_1"/>
    <property type="match status" value="1"/>
</dbReference>
<evidence type="ECO:0000259" key="4">
    <source>
        <dbReference type="PROSITE" id="PS50975"/>
    </source>
</evidence>
<dbReference type="GO" id="GO:0008716">
    <property type="term" value="F:D-alanine-D-alanine ligase activity"/>
    <property type="evidence" value="ECO:0007669"/>
    <property type="project" value="InterPro"/>
</dbReference>
<keyword evidence="3" id="KW-0547">Nucleotide-binding</keyword>
<evidence type="ECO:0000256" key="3">
    <source>
        <dbReference type="PROSITE-ProRule" id="PRU00409"/>
    </source>
</evidence>
<dbReference type="PANTHER" id="PTHR21621:SF0">
    <property type="entry name" value="BETA-CITRYLGLUTAMATE SYNTHASE B-RELATED"/>
    <property type="match status" value="1"/>
</dbReference>
<dbReference type="GO" id="GO:0046872">
    <property type="term" value="F:metal ion binding"/>
    <property type="evidence" value="ECO:0007669"/>
    <property type="project" value="InterPro"/>
</dbReference>
<keyword evidence="6" id="KW-1185">Reference proteome</keyword>
<dbReference type="GO" id="GO:0005524">
    <property type="term" value="F:ATP binding"/>
    <property type="evidence" value="ECO:0007669"/>
    <property type="project" value="UniProtKB-UniRule"/>
</dbReference>
<dbReference type="SUPFAM" id="SSF56059">
    <property type="entry name" value="Glutathione synthetase ATP-binding domain-like"/>
    <property type="match status" value="1"/>
</dbReference>
<dbReference type="InterPro" id="IPR011761">
    <property type="entry name" value="ATP-grasp"/>
</dbReference>
<evidence type="ECO:0000256" key="1">
    <source>
        <dbReference type="ARBA" id="ARBA00022598"/>
    </source>
</evidence>
<organism evidence="5 6">
    <name type="scientific">Gammaproteobacteria bacterium LSUCC0057</name>
    <dbReference type="NCBI Taxonomy" id="2559237"/>
    <lineage>
        <taxon>Bacteria</taxon>
        <taxon>Pseudomonadati</taxon>
        <taxon>Pseudomonadota</taxon>
        <taxon>Gammaproteobacteria</taxon>
        <taxon>Cellvibrionales</taxon>
        <taxon>Porticoccaceae</taxon>
        <taxon>SAR92 clade</taxon>
    </lineage>
</organism>
<keyword evidence="1" id="KW-0436">Ligase</keyword>
<proteinExistence type="predicted"/>
<dbReference type="Proteomes" id="UP000298133">
    <property type="component" value="Unassembled WGS sequence"/>
</dbReference>
<dbReference type="InterPro" id="IPR005479">
    <property type="entry name" value="CPAse_ATP-bd"/>
</dbReference>